<gene>
    <name evidence="2" type="ORF">EJD97_016917</name>
</gene>
<feature type="transmembrane region" description="Helical" evidence="1">
    <location>
        <begin position="35"/>
        <end position="55"/>
    </location>
</feature>
<protein>
    <submittedName>
        <fullName evidence="2">Uncharacterized protein</fullName>
    </submittedName>
</protein>
<accession>A0A6N2B8S2</accession>
<dbReference type="EMBL" id="RXGB01004471">
    <property type="protein sequence ID" value="TMW89601.1"/>
    <property type="molecule type" value="Genomic_DNA"/>
</dbReference>
<keyword evidence="1" id="KW-0812">Transmembrane</keyword>
<proteinExistence type="predicted"/>
<reference evidence="2" key="1">
    <citation type="submission" date="2019-05" db="EMBL/GenBank/DDBJ databases">
        <title>The de novo reference genome and transcriptome assemblies of the wild tomato species Solanum chilense.</title>
        <authorList>
            <person name="Stam R."/>
            <person name="Nosenko T."/>
            <person name="Hoerger A.C."/>
            <person name="Stephan W."/>
            <person name="Seidel M.A."/>
            <person name="Kuhn J.M.M."/>
            <person name="Haberer G."/>
            <person name="Tellier A."/>
        </authorList>
    </citation>
    <scope>NUCLEOTIDE SEQUENCE</scope>
    <source>
        <tissue evidence="2">Mature leaves</tissue>
    </source>
</reference>
<organism evidence="2">
    <name type="scientific">Solanum chilense</name>
    <name type="common">Tomato</name>
    <name type="synonym">Lycopersicon chilense</name>
    <dbReference type="NCBI Taxonomy" id="4083"/>
    <lineage>
        <taxon>Eukaryota</taxon>
        <taxon>Viridiplantae</taxon>
        <taxon>Streptophyta</taxon>
        <taxon>Embryophyta</taxon>
        <taxon>Tracheophyta</taxon>
        <taxon>Spermatophyta</taxon>
        <taxon>Magnoliopsida</taxon>
        <taxon>eudicotyledons</taxon>
        <taxon>Gunneridae</taxon>
        <taxon>Pentapetalae</taxon>
        <taxon>asterids</taxon>
        <taxon>lamiids</taxon>
        <taxon>Solanales</taxon>
        <taxon>Solanaceae</taxon>
        <taxon>Solanoideae</taxon>
        <taxon>Solaneae</taxon>
        <taxon>Solanum</taxon>
        <taxon>Solanum subgen. Lycopersicon</taxon>
    </lineage>
</organism>
<sequence>MATELPPSCSTIAAVGARIDGGGDGGCWFMELYGLWQIMIMKVPLVLFVCLFYTWHPKKRKSSRWFLMADHIE</sequence>
<comment type="caution">
    <text evidence="2">The sequence shown here is derived from an EMBL/GenBank/DDBJ whole genome shotgun (WGS) entry which is preliminary data.</text>
</comment>
<evidence type="ECO:0000256" key="1">
    <source>
        <dbReference type="SAM" id="Phobius"/>
    </source>
</evidence>
<evidence type="ECO:0000313" key="2">
    <source>
        <dbReference type="EMBL" id="TMW89601.1"/>
    </source>
</evidence>
<keyword evidence="1" id="KW-0472">Membrane</keyword>
<keyword evidence="1" id="KW-1133">Transmembrane helix</keyword>
<name>A0A6N2B8S2_SOLCI</name>
<dbReference type="AlphaFoldDB" id="A0A6N2B8S2"/>